<feature type="chain" id="PRO_5047162821" evidence="7">
    <location>
        <begin position="22"/>
        <end position="532"/>
    </location>
</feature>
<comment type="similarity">
    <text evidence="2">Belongs to the FAD-binding monooxygenase family.</text>
</comment>
<dbReference type="Pfam" id="PF13450">
    <property type="entry name" value="NAD_binding_8"/>
    <property type="match status" value="1"/>
</dbReference>
<gene>
    <name evidence="8" type="primary">ethA</name>
    <name evidence="8" type="ORF">Dcar01_03209</name>
</gene>
<evidence type="ECO:0000256" key="7">
    <source>
        <dbReference type="SAM" id="SignalP"/>
    </source>
</evidence>
<dbReference type="InterPro" id="IPR036188">
    <property type="entry name" value="FAD/NAD-bd_sf"/>
</dbReference>
<keyword evidence="5" id="KW-0560">Oxidoreductase</keyword>
<evidence type="ECO:0000313" key="9">
    <source>
        <dbReference type="Proteomes" id="UP001401887"/>
    </source>
</evidence>
<evidence type="ECO:0000313" key="8">
    <source>
        <dbReference type="EMBL" id="GAA5514453.1"/>
    </source>
</evidence>
<organism evidence="8 9">
    <name type="scientific">Deinococcus carri</name>
    <dbReference type="NCBI Taxonomy" id="1211323"/>
    <lineage>
        <taxon>Bacteria</taxon>
        <taxon>Thermotogati</taxon>
        <taxon>Deinococcota</taxon>
        <taxon>Deinococci</taxon>
        <taxon>Deinococcales</taxon>
        <taxon>Deinococcaceae</taxon>
        <taxon>Deinococcus</taxon>
    </lineage>
</organism>
<evidence type="ECO:0000256" key="2">
    <source>
        <dbReference type="ARBA" id="ARBA00010139"/>
    </source>
</evidence>
<protein>
    <submittedName>
        <fullName evidence="8">FAD-containing monooxygenase EthA</fullName>
    </submittedName>
</protein>
<dbReference type="Gene3D" id="3.50.50.60">
    <property type="entry name" value="FAD/NAD(P)-binding domain"/>
    <property type="match status" value="3"/>
</dbReference>
<keyword evidence="3" id="KW-0285">Flavoprotein</keyword>
<dbReference type="Proteomes" id="UP001401887">
    <property type="component" value="Unassembled WGS sequence"/>
</dbReference>
<feature type="signal peptide" evidence="7">
    <location>
        <begin position="1"/>
        <end position="21"/>
    </location>
</feature>
<dbReference type="PANTHER" id="PTHR43872:SF1">
    <property type="entry name" value="MONOOXYGENASE, PUTATIVE (AFU_ORTHOLOGUE AFUA_8G02570)-RELATED"/>
    <property type="match status" value="1"/>
</dbReference>
<dbReference type="GO" id="GO:0004497">
    <property type="term" value="F:monooxygenase activity"/>
    <property type="evidence" value="ECO:0007669"/>
    <property type="project" value="UniProtKB-KW"/>
</dbReference>
<evidence type="ECO:0000256" key="3">
    <source>
        <dbReference type="ARBA" id="ARBA00022630"/>
    </source>
</evidence>
<keyword evidence="9" id="KW-1185">Reference proteome</keyword>
<evidence type="ECO:0000256" key="1">
    <source>
        <dbReference type="ARBA" id="ARBA00001974"/>
    </source>
</evidence>
<comment type="caution">
    <text evidence="8">The sequence shown here is derived from an EMBL/GenBank/DDBJ whole genome shotgun (WGS) entry which is preliminary data.</text>
</comment>
<dbReference type="InterPro" id="IPR020946">
    <property type="entry name" value="Flavin_mOase-like"/>
</dbReference>
<dbReference type="RefSeq" id="WP_345467158.1">
    <property type="nucleotide sequence ID" value="NZ_BAABRP010000018.1"/>
</dbReference>
<evidence type="ECO:0000256" key="6">
    <source>
        <dbReference type="ARBA" id="ARBA00023033"/>
    </source>
</evidence>
<keyword evidence="4" id="KW-0274">FAD</keyword>
<reference evidence="8 9" key="1">
    <citation type="submission" date="2024-02" db="EMBL/GenBank/DDBJ databases">
        <title>Deinococcus carri NBRC 110142.</title>
        <authorList>
            <person name="Ichikawa N."/>
            <person name="Katano-Makiyama Y."/>
            <person name="Hidaka K."/>
        </authorList>
    </citation>
    <scope>NUCLEOTIDE SEQUENCE [LARGE SCALE GENOMIC DNA]</scope>
    <source>
        <strain evidence="8 9">NBRC 110142</strain>
    </source>
</reference>
<dbReference type="Pfam" id="PF00743">
    <property type="entry name" value="FMO-like"/>
    <property type="match status" value="1"/>
</dbReference>
<evidence type="ECO:0000256" key="4">
    <source>
        <dbReference type="ARBA" id="ARBA00022827"/>
    </source>
</evidence>
<accession>A0ABP9WAT8</accession>
<name>A0ABP9WAT8_9DEIO</name>
<dbReference type="PANTHER" id="PTHR43872">
    <property type="entry name" value="MONOOXYGENASE, PUTATIVE (AFU_ORTHOLOGUE AFUA_8G02570)-RELATED"/>
    <property type="match status" value="1"/>
</dbReference>
<proteinExistence type="inferred from homology"/>
<keyword evidence="7" id="KW-0732">Signal</keyword>
<evidence type="ECO:0000256" key="5">
    <source>
        <dbReference type="ARBA" id="ARBA00023002"/>
    </source>
</evidence>
<dbReference type="SUPFAM" id="SSF51905">
    <property type="entry name" value="FAD/NAD(P)-binding domain"/>
    <property type="match status" value="1"/>
</dbReference>
<dbReference type="InterPro" id="IPR051820">
    <property type="entry name" value="FAD-binding_MO"/>
</dbReference>
<comment type="cofactor">
    <cofactor evidence="1">
        <name>FAD</name>
        <dbReference type="ChEBI" id="CHEBI:57692"/>
    </cofactor>
</comment>
<dbReference type="EMBL" id="BAABRP010000018">
    <property type="protein sequence ID" value="GAA5514453.1"/>
    <property type="molecule type" value="Genomic_DNA"/>
</dbReference>
<sequence>MKLRKTLLPLGALALAGLVIASSRKTARKPQVAHPLPATPDPSQPLDVLIVGAGLSGIGAARHLLDKCPGKRFELLEGRQAIGGTWDLFRYPGVRSDSDVYTLGYSFKPWTGQKSIADGPDIRQYIQEAADEAGITGRIRFGHRVKKAEWSSAEQCWTVTAEHRTEGGPPSTVTLRTRFLFLCSGYYSYEEGYRPEFPNEQAFGGQIVHPQFWPEDLDYVGKNVVVIGSGATAVTLVPALAQKAAHVTMLQRSPSYIAVQPLVDQTALKLRGRLPARAAHRVIRWRNILSSMFYYNVARQAPRLFREQLLKDAAGHLGDTFDARHFTPTYKPWDQRVCAVPDGDLFRAVREGQASVVTDTIEAFTPNGLRLTGGQELPADIVVTATGLKMNVLGDIAFTVDGQPVDPAHALVYKGMMLSGVPNCAYTFGYVNAAWTLKAELTQDYVCRLLRYMDRRGYGSVLPEADPSLEQRPLLGFNSGYVTRSAALLPKQGSRKPWQVHQNYLQDKATIQFSPLDDGVLKFTPAHTTAQP</sequence>
<keyword evidence="6 8" id="KW-0503">Monooxygenase</keyword>